<dbReference type="Pfam" id="PF03899">
    <property type="entry name" value="ATP-synt_I"/>
    <property type="match status" value="1"/>
</dbReference>
<evidence type="ECO:0000256" key="3">
    <source>
        <dbReference type="ARBA" id="ARBA00022692"/>
    </source>
</evidence>
<organism evidence="7 8">
    <name type="scientific">Sutterella massiliensis</name>
    <dbReference type="NCBI Taxonomy" id="1816689"/>
    <lineage>
        <taxon>Bacteria</taxon>
        <taxon>Pseudomonadati</taxon>
        <taxon>Pseudomonadota</taxon>
        <taxon>Betaproteobacteria</taxon>
        <taxon>Burkholderiales</taxon>
        <taxon>Sutterellaceae</taxon>
        <taxon>Sutterella</taxon>
    </lineage>
</organism>
<feature type="transmembrane region" description="Helical" evidence="6">
    <location>
        <begin position="67"/>
        <end position="93"/>
    </location>
</feature>
<dbReference type="Proteomes" id="UP000715095">
    <property type="component" value="Unassembled WGS sequence"/>
</dbReference>
<dbReference type="EMBL" id="JACJJC010000001">
    <property type="protein sequence ID" value="MBM6703108.1"/>
    <property type="molecule type" value="Genomic_DNA"/>
</dbReference>
<keyword evidence="3 6" id="KW-0812">Transmembrane</keyword>
<accession>A0ABS2DP30</accession>
<evidence type="ECO:0000313" key="7">
    <source>
        <dbReference type="EMBL" id="MBM6703108.1"/>
    </source>
</evidence>
<evidence type="ECO:0000256" key="6">
    <source>
        <dbReference type="SAM" id="Phobius"/>
    </source>
</evidence>
<dbReference type="RefSeq" id="WP_205101488.1">
    <property type="nucleotide sequence ID" value="NZ_JACJJC010000001.1"/>
</dbReference>
<reference evidence="7 8" key="1">
    <citation type="journal article" date="2021" name="Sci. Rep.">
        <title>The distribution of antibiotic resistance genes in chicken gut microbiota commensals.</title>
        <authorList>
            <person name="Juricova H."/>
            <person name="Matiasovicova J."/>
            <person name="Kubasova T."/>
            <person name="Cejkova D."/>
            <person name="Rychlik I."/>
        </authorList>
    </citation>
    <scope>NUCLEOTIDE SEQUENCE [LARGE SCALE GENOMIC DNA]</scope>
    <source>
        <strain evidence="7 8">An829</strain>
    </source>
</reference>
<keyword evidence="5 6" id="KW-0472">Membrane</keyword>
<sequence length="121" mass="13168">MPVISGMMRVALAQYALVSVVAALFALFADGDAAISALLGGLSYALPTTLYAVSIEFMRRHIRHATLNAMAVLVGEFVKILVALLLMLLSVLIFENINWPAFLVSLIAVVNSYFVVLFKKH</sequence>
<proteinExistence type="predicted"/>
<protein>
    <submittedName>
        <fullName evidence="7">ATP synthase subunit I</fullName>
    </submittedName>
</protein>
<evidence type="ECO:0000313" key="8">
    <source>
        <dbReference type="Proteomes" id="UP000715095"/>
    </source>
</evidence>
<keyword evidence="4 6" id="KW-1133">Transmembrane helix</keyword>
<evidence type="ECO:0000256" key="1">
    <source>
        <dbReference type="ARBA" id="ARBA00004651"/>
    </source>
</evidence>
<dbReference type="InterPro" id="IPR005598">
    <property type="entry name" value="ATP_synth_I"/>
</dbReference>
<name>A0ABS2DP30_9BURK</name>
<feature type="transmembrane region" description="Helical" evidence="6">
    <location>
        <begin position="35"/>
        <end position="55"/>
    </location>
</feature>
<evidence type="ECO:0000256" key="4">
    <source>
        <dbReference type="ARBA" id="ARBA00022989"/>
    </source>
</evidence>
<keyword evidence="2" id="KW-1003">Cell membrane</keyword>
<comment type="caution">
    <text evidence="7">The sequence shown here is derived from an EMBL/GenBank/DDBJ whole genome shotgun (WGS) entry which is preliminary data.</text>
</comment>
<feature type="transmembrane region" description="Helical" evidence="6">
    <location>
        <begin position="99"/>
        <end position="118"/>
    </location>
</feature>
<evidence type="ECO:0000256" key="2">
    <source>
        <dbReference type="ARBA" id="ARBA00022475"/>
    </source>
</evidence>
<evidence type="ECO:0000256" key="5">
    <source>
        <dbReference type="ARBA" id="ARBA00023136"/>
    </source>
</evidence>
<feature type="transmembrane region" description="Helical" evidence="6">
    <location>
        <begin position="12"/>
        <end position="29"/>
    </location>
</feature>
<keyword evidence="8" id="KW-1185">Reference proteome</keyword>
<gene>
    <name evidence="7" type="ORF">H6A60_01075</name>
</gene>
<comment type="subcellular location">
    <subcellularLocation>
        <location evidence="1">Cell membrane</location>
        <topology evidence="1">Multi-pass membrane protein</topology>
    </subcellularLocation>
</comment>